<feature type="domain" description="Reverse transcriptase Ty1/copia-type" evidence="2">
    <location>
        <begin position="10"/>
        <end position="84"/>
    </location>
</feature>
<sequence>MVLRNKFKADGSSKRRKARLVAQGFNQKPGIHFKETFAPVARLGTIRMATALAARYGMVIEQLDIASAYLQGKLDETIFMEPPEQLEGILELITEDPRTNADIREKAKKMLKTARSGNKVCLLKKSLYGIVKNCLGIEFSVEEDKIILQQRGYIRELLNRFGMAECKPISTPMDLGTKLQKPSRTENEEAEKLPYREPVGALTYLSVATRPDIAFSTPYLPDIV</sequence>
<dbReference type="EMBL" id="JARGDH010000005">
    <property type="protein sequence ID" value="KAL0267392.1"/>
    <property type="molecule type" value="Genomic_DNA"/>
</dbReference>
<evidence type="ECO:0000313" key="3">
    <source>
        <dbReference type="EMBL" id="KAL0267392.1"/>
    </source>
</evidence>
<accession>A0AAW2HC39</accession>
<organism evidence="3">
    <name type="scientific">Menopon gallinae</name>
    <name type="common">poultry shaft louse</name>
    <dbReference type="NCBI Taxonomy" id="328185"/>
    <lineage>
        <taxon>Eukaryota</taxon>
        <taxon>Metazoa</taxon>
        <taxon>Ecdysozoa</taxon>
        <taxon>Arthropoda</taxon>
        <taxon>Hexapoda</taxon>
        <taxon>Insecta</taxon>
        <taxon>Pterygota</taxon>
        <taxon>Neoptera</taxon>
        <taxon>Paraneoptera</taxon>
        <taxon>Psocodea</taxon>
        <taxon>Troctomorpha</taxon>
        <taxon>Phthiraptera</taxon>
        <taxon>Amblycera</taxon>
        <taxon>Menoponidae</taxon>
        <taxon>Menopon</taxon>
    </lineage>
</organism>
<dbReference type="InterPro" id="IPR013103">
    <property type="entry name" value="RVT_2"/>
</dbReference>
<name>A0AAW2HC39_9NEOP</name>
<evidence type="ECO:0000259" key="2">
    <source>
        <dbReference type="Pfam" id="PF07727"/>
    </source>
</evidence>
<comment type="caution">
    <text evidence="3">The sequence shown here is derived from an EMBL/GenBank/DDBJ whole genome shotgun (WGS) entry which is preliminary data.</text>
</comment>
<dbReference type="AlphaFoldDB" id="A0AAW2HC39"/>
<protein>
    <recommendedName>
        <fullName evidence="2">Reverse transcriptase Ty1/copia-type domain-containing protein</fullName>
    </recommendedName>
</protein>
<proteinExistence type="predicted"/>
<gene>
    <name evidence="3" type="ORF">PYX00_009677</name>
</gene>
<evidence type="ECO:0000256" key="1">
    <source>
        <dbReference type="SAM" id="MobiDB-lite"/>
    </source>
</evidence>
<dbReference type="Pfam" id="PF07727">
    <property type="entry name" value="RVT_2"/>
    <property type="match status" value="1"/>
</dbReference>
<reference evidence="3" key="1">
    <citation type="journal article" date="2024" name="Gigascience">
        <title>Chromosome-level genome of the poultry shaft louse Menopon gallinae provides insight into the host-switching and adaptive evolution of parasitic lice.</title>
        <authorList>
            <person name="Xu Y."/>
            <person name="Ma L."/>
            <person name="Liu S."/>
            <person name="Liang Y."/>
            <person name="Liu Q."/>
            <person name="He Z."/>
            <person name="Tian L."/>
            <person name="Duan Y."/>
            <person name="Cai W."/>
            <person name="Li H."/>
            <person name="Song F."/>
        </authorList>
    </citation>
    <scope>NUCLEOTIDE SEQUENCE</scope>
    <source>
        <strain evidence="3">Cailab_2023a</strain>
    </source>
</reference>
<feature type="region of interest" description="Disordered" evidence="1">
    <location>
        <begin position="172"/>
        <end position="191"/>
    </location>
</feature>